<name>A0A6A6WXB6_9PLEO</name>
<dbReference type="InterPro" id="IPR032710">
    <property type="entry name" value="NTF2-like_dom_sf"/>
</dbReference>
<evidence type="ECO:0008006" key="3">
    <source>
        <dbReference type="Google" id="ProtNLM"/>
    </source>
</evidence>
<dbReference type="PANTHER" id="PTHR39598">
    <property type="entry name" value="AUSTINOL SYNTHESIS PROTEIN F-RELATED"/>
    <property type="match status" value="1"/>
</dbReference>
<dbReference type="EMBL" id="MU002206">
    <property type="protein sequence ID" value="KAF2788561.1"/>
    <property type="molecule type" value="Genomic_DNA"/>
</dbReference>
<dbReference type="SUPFAM" id="SSF54427">
    <property type="entry name" value="NTF2-like"/>
    <property type="match status" value="1"/>
</dbReference>
<dbReference type="PANTHER" id="PTHR39598:SF1">
    <property type="entry name" value="AUSTINOID BIOSYNTHESIS CLUSTERS PROTEIN F-RELATED"/>
    <property type="match status" value="1"/>
</dbReference>
<organism evidence="1 2">
    <name type="scientific">Melanomma pulvis-pyrius CBS 109.77</name>
    <dbReference type="NCBI Taxonomy" id="1314802"/>
    <lineage>
        <taxon>Eukaryota</taxon>
        <taxon>Fungi</taxon>
        <taxon>Dikarya</taxon>
        <taxon>Ascomycota</taxon>
        <taxon>Pezizomycotina</taxon>
        <taxon>Dothideomycetes</taxon>
        <taxon>Pleosporomycetidae</taxon>
        <taxon>Pleosporales</taxon>
        <taxon>Melanommataceae</taxon>
        <taxon>Melanomma</taxon>
    </lineage>
</organism>
<evidence type="ECO:0000313" key="1">
    <source>
        <dbReference type="EMBL" id="KAF2788561.1"/>
    </source>
</evidence>
<reference evidence="1" key="1">
    <citation type="journal article" date="2020" name="Stud. Mycol.">
        <title>101 Dothideomycetes genomes: a test case for predicting lifestyles and emergence of pathogens.</title>
        <authorList>
            <person name="Haridas S."/>
            <person name="Albert R."/>
            <person name="Binder M."/>
            <person name="Bloem J."/>
            <person name="Labutti K."/>
            <person name="Salamov A."/>
            <person name="Andreopoulos B."/>
            <person name="Baker S."/>
            <person name="Barry K."/>
            <person name="Bills G."/>
            <person name="Bluhm B."/>
            <person name="Cannon C."/>
            <person name="Castanera R."/>
            <person name="Culley D."/>
            <person name="Daum C."/>
            <person name="Ezra D."/>
            <person name="Gonzalez J."/>
            <person name="Henrissat B."/>
            <person name="Kuo A."/>
            <person name="Liang C."/>
            <person name="Lipzen A."/>
            <person name="Lutzoni F."/>
            <person name="Magnuson J."/>
            <person name="Mondo S."/>
            <person name="Nolan M."/>
            <person name="Ohm R."/>
            <person name="Pangilinan J."/>
            <person name="Park H.-J."/>
            <person name="Ramirez L."/>
            <person name="Alfaro M."/>
            <person name="Sun H."/>
            <person name="Tritt A."/>
            <person name="Yoshinaga Y."/>
            <person name="Zwiers L.-H."/>
            <person name="Turgeon B."/>
            <person name="Goodwin S."/>
            <person name="Spatafora J."/>
            <person name="Crous P."/>
            <person name="Grigoriev I."/>
        </authorList>
    </citation>
    <scope>NUCLEOTIDE SEQUENCE</scope>
    <source>
        <strain evidence="1">CBS 109.77</strain>
    </source>
</reference>
<dbReference type="Proteomes" id="UP000799757">
    <property type="component" value="Unassembled WGS sequence"/>
</dbReference>
<protein>
    <recommendedName>
        <fullName evidence="3">SnoaL-like domain-containing protein</fullName>
    </recommendedName>
</protein>
<gene>
    <name evidence="1" type="ORF">K505DRAFT_378830</name>
</gene>
<dbReference type="AlphaFoldDB" id="A0A6A6WXB6"/>
<dbReference type="OrthoDB" id="3758478at2759"/>
<dbReference type="InterPro" id="IPR050977">
    <property type="entry name" value="Fungal_Meroterpenoid_Isomerase"/>
</dbReference>
<accession>A0A6A6WXB6</accession>
<proteinExistence type="predicted"/>
<sequence>MPSRQRQTADAIATAFNTMDIATIISLRSPTCLRQILPASLAYPPQTNAQYEAQLQAMSSIFSAFKITVDDVIEDVEQRKIAMFVRAEGQTPIGVYNNQYVWRMEFDEAGEKVDMWTEFVDVGMVRDFYPRLVGEMKRRAEEAERKESGGG</sequence>
<dbReference type="Gene3D" id="3.10.450.50">
    <property type="match status" value="1"/>
</dbReference>
<keyword evidence="2" id="KW-1185">Reference proteome</keyword>
<evidence type="ECO:0000313" key="2">
    <source>
        <dbReference type="Proteomes" id="UP000799757"/>
    </source>
</evidence>